<dbReference type="Gene3D" id="2.60.40.10">
    <property type="entry name" value="Immunoglobulins"/>
    <property type="match status" value="1"/>
</dbReference>
<keyword evidence="5" id="KW-1185">Reference proteome</keyword>
<dbReference type="InterPro" id="IPR013783">
    <property type="entry name" value="Ig-like_fold"/>
</dbReference>
<dbReference type="NCBIfam" id="TIGR04557">
    <property type="entry name" value="fuse_rel_SoxYZ"/>
    <property type="match status" value="1"/>
</dbReference>
<gene>
    <name evidence="4" type="ORF">MPL1_09295</name>
</gene>
<protein>
    <recommendedName>
        <fullName evidence="6">Quinoprotein dehydrogenase-associated SoxYZ-like carrier</fullName>
    </recommendedName>
</protein>
<dbReference type="STRING" id="1286106.MPL1_09295"/>
<feature type="chain" id="PRO_5004082474" description="Quinoprotein dehydrogenase-associated SoxYZ-like carrier" evidence="1">
    <location>
        <begin position="25"/>
        <end position="265"/>
    </location>
</feature>
<dbReference type="Gene3D" id="2.60.40.2470">
    <property type="entry name" value="SoxY domain"/>
    <property type="match status" value="1"/>
</dbReference>
<evidence type="ECO:0000313" key="4">
    <source>
        <dbReference type="EMBL" id="EMR12663.1"/>
    </source>
</evidence>
<evidence type="ECO:0000256" key="1">
    <source>
        <dbReference type="SAM" id="SignalP"/>
    </source>
</evidence>
<proteinExistence type="predicted"/>
<dbReference type="eggNOG" id="COG5501">
    <property type="taxonomic scope" value="Bacteria"/>
</dbReference>
<evidence type="ECO:0000259" key="2">
    <source>
        <dbReference type="Pfam" id="PF08770"/>
    </source>
</evidence>
<feature type="domain" description="Sulphur oxidation protein SoxZ" evidence="2">
    <location>
        <begin position="171"/>
        <end position="263"/>
    </location>
</feature>
<dbReference type="InterPro" id="IPR030831">
    <property type="entry name" value="Fuse-rel_SoxYZ"/>
</dbReference>
<dbReference type="SUPFAM" id="SSF81296">
    <property type="entry name" value="E set domains"/>
    <property type="match status" value="1"/>
</dbReference>
<name>M7NV73_9GAMM</name>
<dbReference type="InterPro" id="IPR038162">
    <property type="entry name" value="SoxY_sf"/>
</dbReference>
<evidence type="ECO:0000259" key="3">
    <source>
        <dbReference type="Pfam" id="PF13501"/>
    </source>
</evidence>
<dbReference type="Proteomes" id="UP000012019">
    <property type="component" value="Unassembled WGS sequence"/>
</dbReference>
<accession>M7NV73</accession>
<feature type="domain" description="Ig-like SoxY" evidence="3">
    <location>
        <begin position="40"/>
        <end position="148"/>
    </location>
</feature>
<dbReference type="InterPro" id="IPR014756">
    <property type="entry name" value="Ig_E-set"/>
</dbReference>
<dbReference type="PATRIC" id="fig|1286106.3.peg.1866"/>
<organism evidence="4 5">
    <name type="scientific">Methylophaga lonarensis MPL</name>
    <dbReference type="NCBI Taxonomy" id="1286106"/>
    <lineage>
        <taxon>Bacteria</taxon>
        <taxon>Pseudomonadati</taxon>
        <taxon>Pseudomonadota</taxon>
        <taxon>Gammaproteobacteria</taxon>
        <taxon>Thiotrichales</taxon>
        <taxon>Piscirickettsiaceae</taxon>
        <taxon>Methylophaga</taxon>
    </lineage>
</organism>
<dbReference type="InterPro" id="IPR014880">
    <property type="entry name" value="SoxZ_dom"/>
</dbReference>
<reference evidence="4 5" key="1">
    <citation type="journal article" date="2013" name="Genome Announc.">
        <title>Draft Genome Sequence of Methylophaga lonarensis MPLT, a Haloalkaliphilic (Non-Methane-Utilizing) Methylotroph.</title>
        <authorList>
            <person name="Shetty S.A."/>
            <person name="Marathe N.P."/>
            <person name="Munot H."/>
            <person name="Antony C.P."/>
            <person name="Dhotre D.P."/>
            <person name="Murrell J.C."/>
            <person name="Shouche Y.S."/>
        </authorList>
    </citation>
    <scope>NUCLEOTIDE SEQUENCE [LARGE SCALE GENOMIC DNA]</scope>
    <source>
        <strain evidence="4 5">MPL</strain>
    </source>
</reference>
<feature type="signal peptide" evidence="1">
    <location>
        <begin position="1"/>
        <end position="24"/>
    </location>
</feature>
<dbReference type="AlphaFoldDB" id="M7NV73"/>
<dbReference type="Pfam" id="PF08770">
    <property type="entry name" value="SoxZ"/>
    <property type="match status" value="1"/>
</dbReference>
<comment type="caution">
    <text evidence="4">The sequence shown here is derived from an EMBL/GenBank/DDBJ whole genome shotgun (WGS) entry which is preliminary data.</text>
</comment>
<evidence type="ECO:0008006" key="6">
    <source>
        <dbReference type="Google" id="ProtNLM"/>
    </source>
</evidence>
<dbReference type="InterPro" id="IPR032711">
    <property type="entry name" value="SoxY"/>
</dbReference>
<dbReference type="Pfam" id="PF13501">
    <property type="entry name" value="SoxY"/>
    <property type="match status" value="1"/>
</dbReference>
<sequence length="265" mass="29517">MKRTLKALPLFGLLLMTVAAPLKAETSDTPEWQALKVTHFGDRPIRENATDLLELEAPFRAEDAAIVPISIRSKQPQTADNYIQNIHIIIDRNPMPYSANFHLSPSLGTVDIATRVRVDRYTHIRAIAEMNDGSLHMVAEHVRASGGCSAPAMKDAEAAMARLGQMQMRMRQPTIGQPVQAQVIISHPNYSGLQFDQQRRTYIPPHFVRTIDITFNDEALIKLEAGISVSEDPSVRFVFTPETSGVLKATAEDSKQDIFTTEQQI</sequence>
<keyword evidence="1" id="KW-0732">Signal</keyword>
<dbReference type="RefSeq" id="WP_009726829.1">
    <property type="nucleotide sequence ID" value="NZ_APHR01000048.1"/>
</dbReference>
<dbReference type="EMBL" id="APHR01000048">
    <property type="protein sequence ID" value="EMR12663.1"/>
    <property type="molecule type" value="Genomic_DNA"/>
</dbReference>
<evidence type="ECO:0000313" key="5">
    <source>
        <dbReference type="Proteomes" id="UP000012019"/>
    </source>
</evidence>